<gene>
    <name evidence="6" type="ORF">METZ01_LOCUS240182</name>
</gene>
<reference evidence="6" key="1">
    <citation type="submission" date="2018-05" db="EMBL/GenBank/DDBJ databases">
        <authorList>
            <person name="Lanie J.A."/>
            <person name="Ng W.-L."/>
            <person name="Kazmierczak K.M."/>
            <person name="Andrzejewski T.M."/>
            <person name="Davidsen T.M."/>
            <person name="Wayne K.J."/>
            <person name="Tettelin H."/>
            <person name="Glass J.I."/>
            <person name="Rusch D."/>
            <person name="Podicherti R."/>
            <person name="Tsui H.-C.T."/>
            <person name="Winkler M.E."/>
        </authorList>
    </citation>
    <scope>NUCLEOTIDE SEQUENCE</scope>
</reference>
<comment type="subcellular location">
    <subcellularLocation>
        <location evidence="1">Membrane</location>
        <topology evidence="1">Multi-pass membrane protein</topology>
    </subcellularLocation>
</comment>
<evidence type="ECO:0000256" key="2">
    <source>
        <dbReference type="ARBA" id="ARBA00022692"/>
    </source>
</evidence>
<keyword evidence="4 5" id="KW-0472">Membrane</keyword>
<dbReference type="EMBL" id="UINC01061592">
    <property type="protein sequence ID" value="SVB87328.1"/>
    <property type="molecule type" value="Genomic_DNA"/>
</dbReference>
<dbReference type="AlphaFoldDB" id="A0A382HJ37"/>
<accession>A0A382HJ37</accession>
<dbReference type="Pfam" id="PF13520">
    <property type="entry name" value="AA_permease_2"/>
    <property type="match status" value="1"/>
</dbReference>
<feature type="transmembrane region" description="Helical" evidence="5">
    <location>
        <begin position="124"/>
        <end position="144"/>
    </location>
</feature>
<evidence type="ECO:0000256" key="4">
    <source>
        <dbReference type="ARBA" id="ARBA00023136"/>
    </source>
</evidence>
<dbReference type="PANTHER" id="PTHR11785">
    <property type="entry name" value="AMINO ACID TRANSPORTER"/>
    <property type="match status" value="1"/>
</dbReference>
<evidence type="ECO:0000256" key="1">
    <source>
        <dbReference type="ARBA" id="ARBA00004141"/>
    </source>
</evidence>
<feature type="transmembrane region" description="Helical" evidence="5">
    <location>
        <begin position="12"/>
        <end position="31"/>
    </location>
</feature>
<proteinExistence type="predicted"/>
<dbReference type="GO" id="GO:0016020">
    <property type="term" value="C:membrane"/>
    <property type="evidence" value="ECO:0007669"/>
    <property type="project" value="UniProtKB-SubCell"/>
</dbReference>
<dbReference type="InterPro" id="IPR050598">
    <property type="entry name" value="AminoAcid_Transporter"/>
</dbReference>
<dbReference type="InterPro" id="IPR002293">
    <property type="entry name" value="AA/rel_permease1"/>
</dbReference>
<feature type="transmembrane region" description="Helical" evidence="5">
    <location>
        <begin position="51"/>
        <end position="72"/>
    </location>
</feature>
<feature type="non-terminal residue" evidence="6">
    <location>
        <position position="206"/>
    </location>
</feature>
<evidence type="ECO:0000313" key="6">
    <source>
        <dbReference type="EMBL" id="SVB87328.1"/>
    </source>
</evidence>
<evidence type="ECO:0000256" key="5">
    <source>
        <dbReference type="SAM" id="Phobius"/>
    </source>
</evidence>
<evidence type="ECO:0000256" key="3">
    <source>
        <dbReference type="ARBA" id="ARBA00022989"/>
    </source>
</evidence>
<dbReference type="Gene3D" id="1.20.1740.10">
    <property type="entry name" value="Amino acid/polyamine transporter I"/>
    <property type="match status" value="1"/>
</dbReference>
<dbReference type="PANTHER" id="PTHR11785:SF512">
    <property type="entry name" value="SOBREMESA, ISOFORM B"/>
    <property type="match status" value="1"/>
</dbReference>
<dbReference type="GO" id="GO:0015179">
    <property type="term" value="F:L-amino acid transmembrane transporter activity"/>
    <property type="evidence" value="ECO:0007669"/>
    <property type="project" value="TreeGrafter"/>
</dbReference>
<protein>
    <recommendedName>
        <fullName evidence="7">Amino acid permease/ SLC12A domain-containing protein</fullName>
    </recommendedName>
</protein>
<feature type="transmembrane region" description="Helical" evidence="5">
    <location>
        <begin position="151"/>
        <end position="172"/>
    </location>
</feature>
<name>A0A382HJ37_9ZZZZ</name>
<keyword evidence="3 5" id="KW-1133">Transmembrane helix</keyword>
<organism evidence="6">
    <name type="scientific">marine metagenome</name>
    <dbReference type="NCBI Taxonomy" id="408172"/>
    <lineage>
        <taxon>unclassified sequences</taxon>
        <taxon>metagenomes</taxon>
        <taxon>ecological metagenomes</taxon>
    </lineage>
</organism>
<sequence>MSSQGNQQKRVLGLGSATSTVVCNMIGAGIFTTTGLHAAELGSSSAIMTVWLVAGVLALCGTLSIIELANIWPEAGGTYVFIRNIFGRPAGFVAGFSIAFFGIVGSISIMGGAFGFYFNKLLPSISPPLAASLAVCLVTAIHSIGVREGNVINLLGAFFKIGLLLAFITFGFSSESTAVLAPASTIESGEGVLFGTSAAALGAALA</sequence>
<keyword evidence="2 5" id="KW-0812">Transmembrane</keyword>
<feature type="transmembrane region" description="Helical" evidence="5">
    <location>
        <begin position="92"/>
        <end position="118"/>
    </location>
</feature>
<evidence type="ECO:0008006" key="7">
    <source>
        <dbReference type="Google" id="ProtNLM"/>
    </source>
</evidence>